<reference evidence="8" key="1">
    <citation type="submission" date="2019-06" db="EMBL/GenBank/DDBJ databases">
        <authorList>
            <consortium name="Wellcome Sanger Institute Data Sharing"/>
        </authorList>
    </citation>
    <scope>NUCLEOTIDE SEQUENCE [LARGE SCALE GENOMIC DNA]</scope>
</reference>
<dbReference type="InterPro" id="IPR036058">
    <property type="entry name" value="Kazal_dom_sf"/>
</dbReference>
<dbReference type="SMART" id="SM00280">
    <property type="entry name" value="KAZAL"/>
    <property type="match status" value="1"/>
</dbReference>
<keyword evidence="2" id="KW-0964">Secreted</keyword>
<dbReference type="Pfam" id="PF00050">
    <property type="entry name" value="Kazal_1"/>
    <property type="match status" value="1"/>
</dbReference>
<dbReference type="InterPro" id="IPR002350">
    <property type="entry name" value="Kazal_dom"/>
</dbReference>
<dbReference type="OrthoDB" id="126772at2759"/>
<feature type="chain" id="PRO_5025666146" evidence="6">
    <location>
        <begin position="20"/>
        <end position="82"/>
    </location>
</feature>
<dbReference type="InterPro" id="IPR001239">
    <property type="entry name" value="Prot_inh_Kazal-m"/>
</dbReference>
<evidence type="ECO:0000256" key="5">
    <source>
        <dbReference type="ARBA" id="ARBA00023157"/>
    </source>
</evidence>
<evidence type="ECO:0000313" key="9">
    <source>
        <dbReference type="Proteomes" id="UP000472267"/>
    </source>
</evidence>
<evidence type="ECO:0000256" key="1">
    <source>
        <dbReference type="ARBA" id="ARBA00004613"/>
    </source>
</evidence>
<evidence type="ECO:0000256" key="3">
    <source>
        <dbReference type="ARBA" id="ARBA00022690"/>
    </source>
</evidence>
<keyword evidence="3" id="KW-0646">Protease inhibitor</keyword>
<keyword evidence="5" id="KW-1015">Disulfide bond</keyword>
<evidence type="ECO:0000259" key="7">
    <source>
        <dbReference type="PROSITE" id="PS51465"/>
    </source>
</evidence>
<proteinExistence type="predicted"/>
<dbReference type="RefSeq" id="XP_029966290.1">
    <property type="nucleotide sequence ID" value="XM_030110430.1"/>
</dbReference>
<dbReference type="CDD" id="cd01327">
    <property type="entry name" value="KAZAL_PSTI"/>
    <property type="match status" value="1"/>
</dbReference>
<dbReference type="PANTHER" id="PTHR21312:SF28">
    <property type="entry name" value="OVOINHIBITOR-RELATED"/>
    <property type="match status" value="1"/>
</dbReference>
<dbReference type="PANTHER" id="PTHR21312">
    <property type="entry name" value="SERINE PROTEASE INHIBITOR"/>
    <property type="match status" value="1"/>
</dbReference>
<accession>A0A672GZX8</accession>
<dbReference type="GO" id="GO:0004867">
    <property type="term" value="F:serine-type endopeptidase inhibitor activity"/>
    <property type="evidence" value="ECO:0007669"/>
    <property type="project" value="UniProtKB-KW"/>
</dbReference>
<dbReference type="InParanoid" id="A0A672GZX8"/>
<keyword evidence="6" id="KW-0732">Signal</keyword>
<evidence type="ECO:0000313" key="8">
    <source>
        <dbReference type="Ensembl" id="ENSSFAP00005017244.1"/>
    </source>
</evidence>
<dbReference type="OMA" id="RPSCVGM"/>
<dbReference type="SUPFAM" id="SSF100895">
    <property type="entry name" value="Kazal-type serine protease inhibitors"/>
    <property type="match status" value="1"/>
</dbReference>
<dbReference type="Ensembl" id="ENSSFAT00005017912.1">
    <property type="protein sequence ID" value="ENSSFAP00005017244.1"/>
    <property type="gene ID" value="ENSSFAG00005009127.1"/>
</dbReference>
<feature type="domain" description="Kazal-like" evidence="7">
    <location>
        <begin position="25"/>
        <end position="82"/>
    </location>
</feature>
<sequence>MFARKLMLMGVLALCCTDAEDKSGLYRRPSCVGMSLTQACPLNYSPVCGSNGVTYPNECSLCVYRLETSADVLIVKDGPCSG</sequence>
<dbReference type="GO" id="GO:0005576">
    <property type="term" value="C:extracellular region"/>
    <property type="evidence" value="ECO:0007669"/>
    <property type="project" value="UniProtKB-SubCell"/>
</dbReference>
<evidence type="ECO:0000256" key="6">
    <source>
        <dbReference type="SAM" id="SignalP"/>
    </source>
</evidence>
<keyword evidence="9" id="KW-1185">Reference proteome</keyword>
<dbReference type="PROSITE" id="PS51465">
    <property type="entry name" value="KAZAL_2"/>
    <property type="match status" value="1"/>
</dbReference>
<reference evidence="8" key="3">
    <citation type="submission" date="2025-09" db="UniProtKB">
        <authorList>
            <consortium name="Ensembl"/>
        </authorList>
    </citation>
    <scope>IDENTIFICATION</scope>
</reference>
<feature type="signal peptide" evidence="6">
    <location>
        <begin position="1"/>
        <end position="19"/>
    </location>
</feature>
<dbReference type="PRINTS" id="PR00290">
    <property type="entry name" value="KAZALINHBTR"/>
</dbReference>
<dbReference type="AlphaFoldDB" id="A0A672GZX8"/>
<dbReference type="PROSITE" id="PS00282">
    <property type="entry name" value="KAZAL_1"/>
    <property type="match status" value="1"/>
</dbReference>
<reference evidence="8" key="2">
    <citation type="submission" date="2025-08" db="UniProtKB">
        <authorList>
            <consortium name="Ensembl"/>
        </authorList>
    </citation>
    <scope>IDENTIFICATION</scope>
</reference>
<dbReference type="Gene3D" id="3.30.60.30">
    <property type="match status" value="1"/>
</dbReference>
<name>A0A672GZX8_SALFA</name>
<gene>
    <name evidence="8" type="primary">LOC115402012</name>
</gene>
<dbReference type="GeneID" id="115402012"/>
<comment type="subcellular location">
    <subcellularLocation>
        <location evidence="1">Secreted</location>
    </subcellularLocation>
</comment>
<keyword evidence="4" id="KW-0722">Serine protease inhibitor</keyword>
<evidence type="ECO:0000256" key="2">
    <source>
        <dbReference type="ARBA" id="ARBA00022525"/>
    </source>
</evidence>
<evidence type="ECO:0000256" key="4">
    <source>
        <dbReference type="ARBA" id="ARBA00022900"/>
    </source>
</evidence>
<dbReference type="Proteomes" id="UP000472267">
    <property type="component" value="Chromosome 2"/>
</dbReference>
<organism evidence="8 9">
    <name type="scientific">Salarias fasciatus</name>
    <name type="common">Jewelled blenny</name>
    <name type="synonym">Blennius fasciatus</name>
    <dbReference type="NCBI Taxonomy" id="181472"/>
    <lineage>
        <taxon>Eukaryota</taxon>
        <taxon>Metazoa</taxon>
        <taxon>Chordata</taxon>
        <taxon>Craniata</taxon>
        <taxon>Vertebrata</taxon>
        <taxon>Euteleostomi</taxon>
        <taxon>Actinopterygii</taxon>
        <taxon>Neopterygii</taxon>
        <taxon>Teleostei</taxon>
        <taxon>Neoteleostei</taxon>
        <taxon>Acanthomorphata</taxon>
        <taxon>Ovalentaria</taxon>
        <taxon>Blenniimorphae</taxon>
        <taxon>Blenniiformes</taxon>
        <taxon>Blennioidei</taxon>
        <taxon>Blenniidae</taxon>
        <taxon>Salariinae</taxon>
        <taxon>Salarias</taxon>
    </lineage>
</organism>
<protein>
    <submittedName>
        <fullName evidence="8">Probable pancreatic secretory proteinase inhibitor</fullName>
    </submittedName>
</protein>